<dbReference type="OrthoDB" id="10467612at2759"/>
<comment type="caution">
    <text evidence="1">The sequence shown here is derived from an EMBL/GenBank/DDBJ whole genome shotgun (WGS) entry which is preliminary data.</text>
</comment>
<keyword evidence="2" id="KW-1185">Reference proteome</keyword>
<organism evidence="1 2">
    <name type="scientific">Paramecium octaurelia</name>
    <dbReference type="NCBI Taxonomy" id="43137"/>
    <lineage>
        <taxon>Eukaryota</taxon>
        <taxon>Sar</taxon>
        <taxon>Alveolata</taxon>
        <taxon>Ciliophora</taxon>
        <taxon>Intramacronucleata</taxon>
        <taxon>Oligohymenophorea</taxon>
        <taxon>Peniculida</taxon>
        <taxon>Parameciidae</taxon>
        <taxon>Paramecium</taxon>
    </lineage>
</organism>
<accession>A0A8S1S7G6</accession>
<dbReference type="EMBL" id="CAJJDP010000005">
    <property type="protein sequence ID" value="CAD8135260.1"/>
    <property type="molecule type" value="Genomic_DNA"/>
</dbReference>
<evidence type="ECO:0000313" key="2">
    <source>
        <dbReference type="Proteomes" id="UP000683925"/>
    </source>
</evidence>
<sequence length="508" mass="59667">MSQQQEIEILFPQNISQSFLSILLQHSLAATLTFQQAVKNLMSEDFALIHYGLISIGKSIQYFSHQQEDIGDQQKEHLITIIQQILQVQMPECLQYCAINVLFVLLNVFDPQHQLLIKKLSFESLCQIYNKDATGLFHNKIIIIFGILSKLDNNTPFQLHKCCNIQQRLEKITSLYDSINYLQALKIFCKEAPQCYKSMTLDFIKTKLKVIKTQQMSVCNTNQISNLSLRTLKQFIHKITISIIKNLMKIESPVIDQQLLTMWDEVIVIWVDDHQNNLECSVIQIVLEYIQKINFPKEKIEDKVFQDRLLLNLDQDSTLKLFETLQIYQYLIKQFSFCIANDEFFKKLMQICQNSQSPIYTTLILKIIIQMIKSQKFIPEYLPKLQQFNIIGLLPEYLDEVVFIIEKLQPCSHLSVFFKQKQQIELKFAKCVMKLVTLILKNNKLIDVFKTEIAQFESVFLSERCQNLIHQIHNQKIQEKLILIIELLQNNKSYQHYEATDNKKIKLN</sequence>
<proteinExistence type="predicted"/>
<protein>
    <submittedName>
        <fullName evidence="1">Uncharacterized protein</fullName>
    </submittedName>
</protein>
<dbReference type="AlphaFoldDB" id="A0A8S1S7G6"/>
<dbReference type="OMA" id="SLCQIYN"/>
<dbReference type="Proteomes" id="UP000683925">
    <property type="component" value="Unassembled WGS sequence"/>
</dbReference>
<gene>
    <name evidence="1" type="ORF">POCTA_138.1.T0060297</name>
</gene>
<name>A0A8S1S7G6_PAROT</name>
<evidence type="ECO:0000313" key="1">
    <source>
        <dbReference type="EMBL" id="CAD8135260.1"/>
    </source>
</evidence>
<reference evidence="1" key="1">
    <citation type="submission" date="2021-01" db="EMBL/GenBank/DDBJ databases">
        <authorList>
            <consortium name="Genoscope - CEA"/>
            <person name="William W."/>
        </authorList>
    </citation>
    <scope>NUCLEOTIDE SEQUENCE</scope>
</reference>